<dbReference type="InterPro" id="IPR039498">
    <property type="entry name" value="NTP_transf_5"/>
</dbReference>
<dbReference type="Proteomes" id="UP001161160">
    <property type="component" value="Unassembled WGS sequence"/>
</dbReference>
<gene>
    <name evidence="1" type="ORF">M2127_002221</name>
</gene>
<reference evidence="1" key="1">
    <citation type="submission" date="2023-04" db="EMBL/GenBank/DDBJ databases">
        <title>Genome Encyclopedia of Bacteria and Archaea VI: Functional Genomics of Type Strains.</title>
        <authorList>
            <person name="Whitman W."/>
        </authorList>
    </citation>
    <scope>NUCLEOTIDE SEQUENCE</scope>
    <source>
        <strain evidence="1">Enz.4-51</strain>
    </source>
</reference>
<proteinExistence type="predicted"/>
<dbReference type="AlphaFoldDB" id="A0AA43MCU9"/>
<protein>
    <submittedName>
        <fullName evidence="1">Uncharacterized protein</fullName>
    </submittedName>
</protein>
<evidence type="ECO:0000313" key="2">
    <source>
        <dbReference type="Proteomes" id="UP001161160"/>
    </source>
</evidence>
<dbReference type="RefSeq" id="WP_280757091.1">
    <property type="nucleotide sequence ID" value="NZ_JARXXW010000020.1"/>
</dbReference>
<dbReference type="EMBL" id="JARXYA010000019">
    <property type="protein sequence ID" value="MDH6504892.1"/>
    <property type="molecule type" value="Genomic_DNA"/>
</dbReference>
<accession>A0AA43MCU9</accession>
<dbReference type="Pfam" id="PF14907">
    <property type="entry name" value="NTP_transf_5"/>
    <property type="match status" value="1"/>
</dbReference>
<name>A0AA43MCU9_9BURK</name>
<sequence>MSHPSSTSALFSESLDLLLRSALSPKEDAIICWKKWRSSYDIELTPWNEVRLLGTIAQRIDWLESDSAIRSRMIGIRKFLWVQTQLCLQKTKLGLLTLNRAEIPFILLKGCGRIVQSPSAAQERLIRDMDILVPLRLRDRAFTVLESDGWKMTPDPWQLDYFQKAPISGHHAWALTKNSAEIDLHHYSNYLNRLVGDDDQLWKLSKEHYWNGVNVRILSPAHALLTNLTHGLRWSLDYVADWVIDSCALIESHAIDWEVLLLECRSRLLQAVAFEGLQYLTQFVAQSIPPKILSTLEQELTPEMISELNDFYKIMPSPIEPHQVKVAHALAIQRVEQKLYIPPLPKKLSKILFSYNSSLSANNSLYIGISPQDLEGSWLMISIHLVLNNSMDENKLLGRFSSTGVEFKHASPDILLDHDGKKIANFRLEIPVAMFRLRGITNIYFNYSMYNEKTSELTVKLEGFLV</sequence>
<dbReference type="Gene3D" id="3.30.460.40">
    <property type="match status" value="1"/>
</dbReference>
<evidence type="ECO:0000313" key="1">
    <source>
        <dbReference type="EMBL" id="MDH6504892.1"/>
    </source>
</evidence>
<comment type="caution">
    <text evidence="1">The sequence shown here is derived from an EMBL/GenBank/DDBJ whole genome shotgun (WGS) entry which is preliminary data.</text>
</comment>
<keyword evidence="2" id="KW-1185">Reference proteome</keyword>
<organism evidence="1 2">
    <name type="scientific">Polynucleobacter sphagniphilus</name>
    <dbReference type="NCBI Taxonomy" id="1743169"/>
    <lineage>
        <taxon>Bacteria</taxon>
        <taxon>Pseudomonadati</taxon>
        <taxon>Pseudomonadota</taxon>
        <taxon>Betaproteobacteria</taxon>
        <taxon>Burkholderiales</taxon>
        <taxon>Burkholderiaceae</taxon>
        <taxon>Polynucleobacter</taxon>
    </lineage>
</organism>